<feature type="domain" description="Major facilitator superfamily (MFS) profile" evidence="7">
    <location>
        <begin position="39"/>
        <end position="485"/>
    </location>
</feature>
<dbReference type="Proteomes" id="UP000694863">
    <property type="component" value="Unplaced"/>
</dbReference>
<reference evidence="9" key="1">
    <citation type="submission" date="2025-08" db="UniProtKB">
        <authorList>
            <consortium name="RefSeq"/>
        </authorList>
    </citation>
    <scope>IDENTIFICATION</scope>
</reference>
<feature type="transmembrane region" description="Helical" evidence="6">
    <location>
        <begin position="200"/>
        <end position="218"/>
    </location>
</feature>
<accession>A0ABM0J167</accession>
<dbReference type="PROSITE" id="PS50850">
    <property type="entry name" value="MFS"/>
    <property type="match status" value="1"/>
</dbReference>
<comment type="subcellular location">
    <subcellularLocation>
        <location evidence="1">Membrane</location>
        <topology evidence="1">Multi-pass membrane protein</topology>
    </subcellularLocation>
</comment>
<dbReference type="PANTHER" id="PTHR11662">
    <property type="entry name" value="SOLUTE CARRIER FAMILY 17"/>
    <property type="match status" value="1"/>
</dbReference>
<dbReference type="SUPFAM" id="SSF103473">
    <property type="entry name" value="MFS general substrate transporter"/>
    <property type="match status" value="1"/>
</dbReference>
<keyword evidence="3 6" id="KW-1133">Transmembrane helix</keyword>
<feature type="transmembrane region" description="Helical" evidence="6">
    <location>
        <begin position="292"/>
        <end position="315"/>
    </location>
</feature>
<keyword evidence="8" id="KW-1185">Reference proteome</keyword>
<dbReference type="Pfam" id="PF07690">
    <property type="entry name" value="MFS_1"/>
    <property type="match status" value="1"/>
</dbReference>
<evidence type="ECO:0000256" key="5">
    <source>
        <dbReference type="SAM" id="MobiDB-lite"/>
    </source>
</evidence>
<feature type="transmembrane region" description="Helical" evidence="6">
    <location>
        <begin position="335"/>
        <end position="357"/>
    </location>
</feature>
<dbReference type="InterPro" id="IPR020846">
    <property type="entry name" value="MFS_dom"/>
</dbReference>
<feature type="transmembrane region" description="Helical" evidence="6">
    <location>
        <begin position="394"/>
        <end position="418"/>
    </location>
</feature>
<dbReference type="InterPro" id="IPR036259">
    <property type="entry name" value="MFS_trans_sf"/>
</dbReference>
<name>A0ABM0J167_ECHTE</name>
<evidence type="ECO:0000313" key="9">
    <source>
        <dbReference type="RefSeq" id="XP_004712576.1"/>
    </source>
</evidence>
<proteinExistence type="predicted"/>
<evidence type="ECO:0000256" key="4">
    <source>
        <dbReference type="ARBA" id="ARBA00023136"/>
    </source>
</evidence>
<sequence>MSTAADTNITEGDISNDGNLHMAQSQHSRKAFCSVRHSLAFTLQLCNFAIFTQQMNMSIAMPAMVSGVALTNHSNTSTERPLTGAQAYGNGTLEKVMAVAPVYDWSPEIQGIILSSLNYGSFFAPIPTGYLVGIFGAKRIVGAGLFTSSVLSLFIPLVAGTGVTWLILIRIVQGLAQVVVSTGQFSLWVKWAPPTEKAQLTSIATSGIMLGCFVVFAAGGHICQTVGWPYIFYIFGGIGCMCSVLWCSLVYDDPRYHPFISKHEKEYIMCALKKQDCSSGWSLPIRAMIQSLPLWAILISYFCSSWPFSILMAYTPTYINSVLEVNLTHSGVLSALPFVTGCICVILGGFLADFLLSRTIFSLVTIRKLLTAIGVLTSSLLMVSLYWVRANTSVSVAFLILYPAFGSLSDSGVFVNILDIAPRYAAFLKGLSEIFVLTAGALSPTTTGYFIGQDSELGWRNIFLLSAAINIFGLALYLNFGQADVQDWAKEQPIASAGERLLMH</sequence>
<dbReference type="InterPro" id="IPR011701">
    <property type="entry name" value="MFS"/>
</dbReference>
<feature type="transmembrane region" description="Helical" evidence="6">
    <location>
        <begin position="430"/>
        <end position="451"/>
    </location>
</feature>
<dbReference type="InterPro" id="IPR050382">
    <property type="entry name" value="MFS_Na/Anion_cotransporter"/>
</dbReference>
<feature type="transmembrane region" description="Helical" evidence="6">
    <location>
        <begin position="369"/>
        <end position="388"/>
    </location>
</feature>
<feature type="region of interest" description="Disordered" evidence="5">
    <location>
        <begin position="1"/>
        <end position="20"/>
    </location>
</feature>
<dbReference type="CDD" id="cd17318">
    <property type="entry name" value="MFS_SLC17"/>
    <property type="match status" value="1"/>
</dbReference>
<keyword evidence="4 6" id="KW-0472">Membrane</keyword>
<evidence type="ECO:0000313" key="8">
    <source>
        <dbReference type="Proteomes" id="UP000694863"/>
    </source>
</evidence>
<protein>
    <submittedName>
        <fullName evidence="9">Probable small intestine urate exporter</fullName>
    </submittedName>
</protein>
<gene>
    <name evidence="9" type="primary">LOC101655164</name>
</gene>
<evidence type="ECO:0000256" key="2">
    <source>
        <dbReference type="ARBA" id="ARBA00022692"/>
    </source>
</evidence>
<evidence type="ECO:0000256" key="1">
    <source>
        <dbReference type="ARBA" id="ARBA00004141"/>
    </source>
</evidence>
<dbReference type="Gene3D" id="1.20.1250.20">
    <property type="entry name" value="MFS general substrate transporter like domains"/>
    <property type="match status" value="2"/>
</dbReference>
<dbReference type="RefSeq" id="XP_004712576.1">
    <property type="nucleotide sequence ID" value="XM_004712519.1"/>
</dbReference>
<organism evidence="8 9">
    <name type="scientific">Echinops telfairi</name>
    <name type="common">Lesser hedgehog tenrec</name>
    <dbReference type="NCBI Taxonomy" id="9371"/>
    <lineage>
        <taxon>Eukaryota</taxon>
        <taxon>Metazoa</taxon>
        <taxon>Chordata</taxon>
        <taxon>Craniata</taxon>
        <taxon>Vertebrata</taxon>
        <taxon>Euteleostomi</taxon>
        <taxon>Mammalia</taxon>
        <taxon>Eutheria</taxon>
        <taxon>Afrotheria</taxon>
        <taxon>Tenrecidae</taxon>
        <taxon>Tenrecinae</taxon>
        <taxon>Echinops</taxon>
    </lineage>
</organism>
<evidence type="ECO:0000256" key="6">
    <source>
        <dbReference type="SAM" id="Phobius"/>
    </source>
</evidence>
<dbReference type="PANTHER" id="PTHR11662:SF284">
    <property type="entry name" value="SMALL INTESTINE URATE EXPORTER-RELATED"/>
    <property type="match status" value="1"/>
</dbReference>
<dbReference type="GeneID" id="101655164"/>
<keyword evidence="2 6" id="KW-0812">Transmembrane</keyword>
<feature type="transmembrane region" description="Helical" evidence="6">
    <location>
        <begin position="457"/>
        <end position="480"/>
    </location>
</feature>
<feature type="compositionally biased region" description="Polar residues" evidence="5">
    <location>
        <begin position="1"/>
        <end position="10"/>
    </location>
</feature>
<evidence type="ECO:0000259" key="7">
    <source>
        <dbReference type="PROSITE" id="PS50850"/>
    </source>
</evidence>
<feature type="transmembrane region" description="Helical" evidence="6">
    <location>
        <begin position="230"/>
        <end position="251"/>
    </location>
</feature>
<evidence type="ECO:0000256" key="3">
    <source>
        <dbReference type="ARBA" id="ARBA00022989"/>
    </source>
</evidence>